<dbReference type="SUPFAM" id="SSF51735">
    <property type="entry name" value="NAD(P)-binding Rossmann-fold domains"/>
    <property type="match status" value="1"/>
</dbReference>
<evidence type="ECO:0000256" key="3">
    <source>
        <dbReference type="ARBA" id="ARBA00023002"/>
    </source>
</evidence>
<keyword evidence="2" id="KW-0521">NADP</keyword>
<dbReference type="PANTHER" id="PTHR24322">
    <property type="entry name" value="PKSB"/>
    <property type="match status" value="1"/>
</dbReference>
<evidence type="ECO:0000313" key="5">
    <source>
        <dbReference type="EMBL" id="KAH9838924.1"/>
    </source>
</evidence>
<dbReference type="GO" id="GO:0016616">
    <property type="term" value="F:oxidoreductase activity, acting on the CH-OH group of donors, NAD or NADP as acceptor"/>
    <property type="evidence" value="ECO:0007669"/>
    <property type="project" value="TreeGrafter"/>
</dbReference>
<gene>
    <name evidence="5" type="ORF">Tdes44962_MAKER01775</name>
</gene>
<keyword evidence="6" id="KW-1185">Reference proteome</keyword>
<comment type="similarity">
    <text evidence="1 4">Belongs to the short-chain dehydrogenases/reductases (SDR) family.</text>
</comment>
<protein>
    <submittedName>
        <fullName evidence="5">Short-chain dehydrogenases reductases (SDR) family protein</fullName>
    </submittedName>
</protein>
<dbReference type="PANTHER" id="PTHR24322:SF736">
    <property type="entry name" value="RETINOL DEHYDROGENASE 10"/>
    <property type="match status" value="1"/>
</dbReference>
<reference evidence="5 6" key="1">
    <citation type="journal article" date="2018" name="IMA Fungus">
        <title>IMA Genome-F 10: Nine draft genome sequences of Claviceps purpurea s.lat., including C. arundinis, C. humidiphila, and C. cf. spartinae, pseudomolecules for the pitch canker pathogen Fusarium circinatum, draft genome of Davidsoniella eucalypti, Grosmannia galeiformis, Quambalaria eucalypti, and Teratosphaeria destructans.</title>
        <authorList>
            <person name="Wingfield B.D."/>
            <person name="Liu M."/>
            <person name="Nguyen H.D."/>
            <person name="Lane F.A."/>
            <person name="Morgan S.W."/>
            <person name="De Vos L."/>
            <person name="Wilken P.M."/>
            <person name="Duong T.A."/>
            <person name="Aylward J."/>
            <person name="Coetzee M.P."/>
            <person name="Dadej K."/>
            <person name="De Beer Z.W."/>
            <person name="Findlay W."/>
            <person name="Havenga M."/>
            <person name="Kolarik M."/>
            <person name="Menzies J.G."/>
            <person name="Naidoo K."/>
            <person name="Pochopski O."/>
            <person name="Shoukouhi P."/>
            <person name="Santana Q.C."/>
            <person name="Seifert K.A."/>
            <person name="Soal N."/>
            <person name="Steenkamp E.T."/>
            <person name="Tatham C.T."/>
            <person name="van der Nest M.A."/>
            <person name="Wingfield M.J."/>
        </authorList>
    </citation>
    <scope>NUCLEOTIDE SEQUENCE [LARGE SCALE GENOMIC DNA]</scope>
    <source>
        <strain evidence="5">CMW44962</strain>
    </source>
</reference>
<dbReference type="Gene3D" id="3.40.50.720">
    <property type="entry name" value="NAD(P)-binding Rossmann-like Domain"/>
    <property type="match status" value="1"/>
</dbReference>
<dbReference type="OrthoDB" id="10253736at2759"/>
<dbReference type="InterPro" id="IPR036291">
    <property type="entry name" value="NAD(P)-bd_dom_sf"/>
</dbReference>
<dbReference type="PROSITE" id="PS00061">
    <property type="entry name" value="ADH_SHORT"/>
    <property type="match status" value="1"/>
</dbReference>
<dbReference type="EMBL" id="RIBY02000668">
    <property type="protein sequence ID" value="KAH9838924.1"/>
    <property type="molecule type" value="Genomic_DNA"/>
</dbReference>
<dbReference type="Proteomes" id="UP001138500">
    <property type="component" value="Unassembled WGS sequence"/>
</dbReference>
<dbReference type="InterPro" id="IPR002347">
    <property type="entry name" value="SDR_fam"/>
</dbReference>
<organism evidence="5 6">
    <name type="scientific">Teratosphaeria destructans</name>
    <dbReference type="NCBI Taxonomy" id="418781"/>
    <lineage>
        <taxon>Eukaryota</taxon>
        <taxon>Fungi</taxon>
        <taxon>Dikarya</taxon>
        <taxon>Ascomycota</taxon>
        <taxon>Pezizomycotina</taxon>
        <taxon>Dothideomycetes</taxon>
        <taxon>Dothideomycetidae</taxon>
        <taxon>Mycosphaerellales</taxon>
        <taxon>Teratosphaeriaceae</taxon>
        <taxon>Teratosphaeria</taxon>
    </lineage>
</organism>
<keyword evidence="3" id="KW-0560">Oxidoreductase</keyword>
<reference evidence="5 6" key="2">
    <citation type="journal article" date="2021" name="Curr. Genet.">
        <title>Genetic response to nitrogen starvation in the aggressive Eucalyptus foliar pathogen Teratosphaeria destructans.</title>
        <authorList>
            <person name="Havenga M."/>
            <person name="Wingfield B.D."/>
            <person name="Wingfield M.J."/>
            <person name="Dreyer L.L."/>
            <person name="Roets F."/>
            <person name="Aylward J."/>
        </authorList>
    </citation>
    <scope>NUCLEOTIDE SEQUENCE [LARGE SCALE GENOMIC DNA]</scope>
    <source>
        <strain evidence="5">CMW44962</strain>
    </source>
</reference>
<dbReference type="Pfam" id="PF00106">
    <property type="entry name" value="adh_short"/>
    <property type="match status" value="1"/>
</dbReference>
<evidence type="ECO:0000256" key="1">
    <source>
        <dbReference type="ARBA" id="ARBA00006484"/>
    </source>
</evidence>
<sequence length="357" mass="39256">MGILGKTVLNPYLTAPLWLLLTVAPDNVKEPLLAQLRQHVSTETIVKAITALKWLTILGGASLVNSALNVWAYNNFRIRSEKSRYYWPKEVAVVSGAAGGFGRLICKNLSAHGVNVVALDIVDSLPKDMQQDAKITYYKLDVTDYEAIQDLAVRIKQVHGTVSILVNNAGIAAKDMGLLTVTPETLRKIYDVNLISHYYMLQAFLPDMIAANKGHVVTTASMSSFVSPPAMAPYATTKNALVSLQETMMSEVRVIHKAPAIKFTIVHPTFADTGIITQWKDQLQAAKMLILKPEVIADAVVKQILSCRGGQIILPEGMSFLAGMRGWSHWLMQSALKLSERGTPQAFEEHMKNLQSS</sequence>
<dbReference type="PRINTS" id="PR00081">
    <property type="entry name" value="GDHRDH"/>
</dbReference>
<dbReference type="InterPro" id="IPR020904">
    <property type="entry name" value="Sc_DH/Rdtase_CS"/>
</dbReference>
<comment type="caution">
    <text evidence="5">The sequence shown here is derived from an EMBL/GenBank/DDBJ whole genome shotgun (WGS) entry which is preliminary data.</text>
</comment>
<dbReference type="AlphaFoldDB" id="A0A9W7SXT4"/>
<proteinExistence type="inferred from homology"/>
<accession>A0A9W7SXT4</accession>
<name>A0A9W7SXT4_9PEZI</name>
<evidence type="ECO:0000313" key="6">
    <source>
        <dbReference type="Proteomes" id="UP001138500"/>
    </source>
</evidence>
<evidence type="ECO:0000256" key="2">
    <source>
        <dbReference type="ARBA" id="ARBA00022857"/>
    </source>
</evidence>
<evidence type="ECO:0000256" key="4">
    <source>
        <dbReference type="RuleBase" id="RU000363"/>
    </source>
</evidence>
<dbReference type="PRINTS" id="PR00080">
    <property type="entry name" value="SDRFAMILY"/>
</dbReference>